<gene>
    <name evidence="1" type="ORF">S01H4_66373</name>
</gene>
<comment type="caution">
    <text evidence="1">The sequence shown here is derived from an EMBL/GenBank/DDBJ whole genome shotgun (WGS) entry which is preliminary data.</text>
</comment>
<sequence>MSRILAIGDVHAPCTRKGYMQFCRDMYSEWDCDQIVFIGDLV</sequence>
<dbReference type="EMBL" id="BART01041080">
    <property type="protein sequence ID" value="GAH23006.1"/>
    <property type="molecule type" value="Genomic_DNA"/>
</dbReference>
<accession>X1DPX7</accession>
<proteinExistence type="predicted"/>
<organism evidence="1">
    <name type="scientific">marine sediment metagenome</name>
    <dbReference type="NCBI Taxonomy" id="412755"/>
    <lineage>
        <taxon>unclassified sequences</taxon>
        <taxon>metagenomes</taxon>
        <taxon>ecological metagenomes</taxon>
    </lineage>
</organism>
<protein>
    <recommendedName>
        <fullName evidence="2">Calcineurin-like phosphoesterase domain-containing protein</fullName>
    </recommendedName>
</protein>
<dbReference type="AlphaFoldDB" id="X1DPX7"/>
<evidence type="ECO:0008006" key="2">
    <source>
        <dbReference type="Google" id="ProtNLM"/>
    </source>
</evidence>
<name>X1DPX7_9ZZZZ</name>
<evidence type="ECO:0000313" key="1">
    <source>
        <dbReference type="EMBL" id="GAH23006.1"/>
    </source>
</evidence>
<feature type="non-terminal residue" evidence="1">
    <location>
        <position position="42"/>
    </location>
</feature>
<reference evidence="1" key="1">
    <citation type="journal article" date="2014" name="Front. Microbiol.">
        <title>High frequency of phylogenetically diverse reductive dehalogenase-homologous genes in deep subseafloor sedimentary metagenomes.</title>
        <authorList>
            <person name="Kawai M."/>
            <person name="Futagami T."/>
            <person name="Toyoda A."/>
            <person name="Takaki Y."/>
            <person name="Nishi S."/>
            <person name="Hori S."/>
            <person name="Arai W."/>
            <person name="Tsubouchi T."/>
            <person name="Morono Y."/>
            <person name="Uchiyama I."/>
            <person name="Ito T."/>
            <person name="Fujiyama A."/>
            <person name="Inagaki F."/>
            <person name="Takami H."/>
        </authorList>
    </citation>
    <scope>NUCLEOTIDE SEQUENCE</scope>
    <source>
        <strain evidence="1">Expedition CK06-06</strain>
    </source>
</reference>
<dbReference type="SUPFAM" id="SSF56300">
    <property type="entry name" value="Metallo-dependent phosphatases"/>
    <property type="match status" value="1"/>
</dbReference>
<dbReference type="InterPro" id="IPR029052">
    <property type="entry name" value="Metallo-depent_PP-like"/>
</dbReference>